<keyword evidence="3" id="KW-1185">Reference proteome</keyword>
<organism evidence="2 3">
    <name type="scientific">Trema orientale</name>
    <name type="common">Charcoal tree</name>
    <name type="synonym">Celtis orientalis</name>
    <dbReference type="NCBI Taxonomy" id="63057"/>
    <lineage>
        <taxon>Eukaryota</taxon>
        <taxon>Viridiplantae</taxon>
        <taxon>Streptophyta</taxon>
        <taxon>Embryophyta</taxon>
        <taxon>Tracheophyta</taxon>
        <taxon>Spermatophyta</taxon>
        <taxon>Magnoliopsida</taxon>
        <taxon>eudicotyledons</taxon>
        <taxon>Gunneridae</taxon>
        <taxon>Pentapetalae</taxon>
        <taxon>rosids</taxon>
        <taxon>fabids</taxon>
        <taxon>Rosales</taxon>
        <taxon>Cannabaceae</taxon>
        <taxon>Trema</taxon>
    </lineage>
</organism>
<protein>
    <submittedName>
        <fullName evidence="2">Uncharacterized protein</fullName>
    </submittedName>
</protein>
<dbReference type="InParanoid" id="A0A2P5BGY8"/>
<proteinExistence type="predicted"/>
<feature type="transmembrane region" description="Helical" evidence="1">
    <location>
        <begin position="6"/>
        <end position="25"/>
    </location>
</feature>
<name>A0A2P5BGY8_TREOI</name>
<evidence type="ECO:0000256" key="1">
    <source>
        <dbReference type="SAM" id="Phobius"/>
    </source>
</evidence>
<reference evidence="3" key="1">
    <citation type="submission" date="2016-06" db="EMBL/GenBank/DDBJ databases">
        <title>Parallel loss of symbiosis genes in relatives of nitrogen-fixing non-legume Parasponia.</title>
        <authorList>
            <person name="Van Velzen R."/>
            <person name="Holmer R."/>
            <person name="Bu F."/>
            <person name="Rutten L."/>
            <person name="Van Zeijl A."/>
            <person name="Liu W."/>
            <person name="Santuari L."/>
            <person name="Cao Q."/>
            <person name="Sharma T."/>
            <person name="Shen D."/>
            <person name="Roswanjaya Y."/>
            <person name="Wardhani T."/>
            <person name="Kalhor M.S."/>
            <person name="Jansen J."/>
            <person name="Van den Hoogen J."/>
            <person name="Gungor B."/>
            <person name="Hartog M."/>
            <person name="Hontelez J."/>
            <person name="Verver J."/>
            <person name="Yang W.-C."/>
            <person name="Schijlen E."/>
            <person name="Repin R."/>
            <person name="Schilthuizen M."/>
            <person name="Schranz E."/>
            <person name="Heidstra R."/>
            <person name="Miyata K."/>
            <person name="Fedorova E."/>
            <person name="Kohlen W."/>
            <person name="Bisseling T."/>
            <person name="Smit S."/>
            <person name="Geurts R."/>
        </authorList>
    </citation>
    <scope>NUCLEOTIDE SEQUENCE [LARGE SCALE GENOMIC DNA]</scope>
    <source>
        <strain evidence="3">cv. RG33-2</strain>
    </source>
</reference>
<keyword evidence="1" id="KW-0812">Transmembrane</keyword>
<gene>
    <name evidence="2" type="ORF">TorRG33x02_321350</name>
</gene>
<sequence length="95" mass="10301">MASLPLFIVPIFEIIVVVIFIKLKLSESSLSTGMVHHAEQDCGPRRKGLIRSPEIRVGISSITTVQRLITAGHFLNESTLAKGALISISMMGLTI</sequence>
<comment type="caution">
    <text evidence="2">The sequence shown here is derived from an EMBL/GenBank/DDBJ whole genome shotgun (WGS) entry which is preliminary data.</text>
</comment>
<dbReference type="AlphaFoldDB" id="A0A2P5BGY8"/>
<dbReference type="Proteomes" id="UP000237000">
    <property type="component" value="Unassembled WGS sequence"/>
</dbReference>
<keyword evidence="1" id="KW-1133">Transmembrane helix</keyword>
<evidence type="ECO:0000313" key="3">
    <source>
        <dbReference type="Proteomes" id="UP000237000"/>
    </source>
</evidence>
<keyword evidence="1" id="KW-0472">Membrane</keyword>
<dbReference type="EMBL" id="JXTC01000523">
    <property type="protein sequence ID" value="PON48050.1"/>
    <property type="molecule type" value="Genomic_DNA"/>
</dbReference>
<evidence type="ECO:0000313" key="2">
    <source>
        <dbReference type="EMBL" id="PON48050.1"/>
    </source>
</evidence>
<accession>A0A2P5BGY8</accession>